<dbReference type="AlphaFoldDB" id="A0A9P6G026"/>
<evidence type="ECO:0000313" key="11">
    <source>
        <dbReference type="EMBL" id="KAF9583805.1"/>
    </source>
</evidence>
<keyword evidence="6 8" id="KW-0539">Nucleus</keyword>
<feature type="compositionally biased region" description="Basic and acidic residues" evidence="9">
    <location>
        <begin position="1"/>
        <end position="25"/>
    </location>
</feature>
<feature type="region of interest" description="Disordered" evidence="9">
    <location>
        <begin position="359"/>
        <end position="379"/>
    </location>
</feature>
<comment type="similarity">
    <text evidence="3 8">Belongs to the fungal TPase family.</text>
</comment>
<dbReference type="GO" id="GO:0140818">
    <property type="term" value="F:mRNA 5'-triphosphate monophosphatase activity"/>
    <property type="evidence" value="ECO:0007669"/>
    <property type="project" value="UniProtKB-EC"/>
</dbReference>
<dbReference type="InterPro" id="IPR004206">
    <property type="entry name" value="mRNA_triPase_Cet1"/>
</dbReference>
<comment type="subunit">
    <text evidence="8">Heterodimer. The mRNA-capping enzyme is composed of two separate chains alpha and beta, respectively a mRNA guanylyltransferase and an mRNA 5'-triphosphate monophosphatase.</text>
</comment>
<organism evidence="11 12">
    <name type="scientific">Lunasporangiospora selenospora</name>
    <dbReference type="NCBI Taxonomy" id="979761"/>
    <lineage>
        <taxon>Eukaryota</taxon>
        <taxon>Fungi</taxon>
        <taxon>Fungi incertae sedis</taxon>
        <taxon>Mucoromycota</taxon>
        <taxon>Mortierellomycotina</taxon>
        <taxon>Mortierellomycetes</taxon>
        <taxon>Mortierellales</taxon>
        <taxon>Mortierellaceae</taxon>
        <taxon>Lunasporangiospora</taxon>
    </lineage>
</organism>
<accession>A0A9P6G026</accession>
<evidence type="ECO:0000256" key="1">
    <source>
        <dbReference type="ARBA" id="ARBA00001946"/>
    </source>
</evidence>
<reference evidence="11" key="1">
    <citation type="journal article" date="2020" name="Fungal Divers.">
        <title>Resolving the Mortierellaceae phylogeny through synthesis of multi-gene phylogenetics and phylogenomics.</title>
        <authorList>
            <person name="Vandepol N."/>
            <person name="Liber J."/>
            <person name="Desiro A."/>
            <person name="Na H."/>
            <person name="Kennedy M."/>
            <person name="Barry K."/>
            <person name="Grigoriev I.V."/>
            <person name="Miller A.N."/>
            <person name="O'Donnell K."/>
            <person name="Stajich J.E."/>
            <person name="Bonito G."/>
        </authorList>
    </citation>
    <scope>NUCLEOTIDE SEQUENCE</scope>
    <source>
        <strain evidence="11">KOD1015</strain>
    </source>
</reference>
<feature type="region of interest" description="Disordered" evidence="9">
    <location>
        <begin position="1"/>
        <end position="65"/>
    </location>
</feature>
<feature type="compositionally biased region" description="Polar residues" evidence="9">
    <location>
        <begin position="275"/>
        <end position="288"/>
    </location>
</feature>
<evidence type="ECO:0000313" key="12">
    <source>
        <dbReference type="Proteomes" id="UP000780801"/>
    </source>
</evidence>
<evidence type="ECO:0000256" key="5">
    <source>
        <dbReference type="ARBA" id="ARBA00022801"/>
    </source>
</evidence>
<evidence type="ECO:0000259" key="10">
    <source>
        <dbReference type="Pfam" id="PF02940"/>
    </source>
</evidence>
<feature type="region of interest" description="Disordered" evidence="9">
    <location>
        <begin position="275"/>
        <end position="298"/>
    </location>
</feature>
<dbReference type="OrthoDB" id="272147at2759"/>
<evidence type="ECO:0000256" key="7">
    <source>
        <dbReference type="ARBA" id="ARBA00047740"/>
    </source>
</evidence>
<evidence type="ECO:0000256" key="8">
    <source>
        <dbReference type="RuleBase" id="RU367053"/>
    </source>
</evidence>
<dbReference type="GO" id="GO:0004651">
    <property type="term" value="F:polynucleotide 5'-phosphatase activity"/>
    <property type="evidence" value="ECO:0007669"/>
    <property type="project" value="UniProtKB-UniRule"/>
</dbReference>
<evidence type="ECO:0000256" key="2">
    <source>
        <dbReference type="ARBA" id="ARBA00004123"/>
    </source>
</evidence>
<comment type="cofactor">
    <cofactor evidence="1 8">
        <name>Mg(2+)</name>
        <dbReference type="ChEBI" id="CHEBI:18420"/>
    </cofactor>
</comment>
<keyword evidence="5 8" id="KW-0378">Hydrolase</keyword>
<gene>
    <name evidence="11" type="primary">CET1</name>
    <name evidence="11" type="ORF">BGW38_008476</name>
</gene>
<dbReference type="EC" id="3.6.1.74" evidence="8"/>
<feature type="domain" description="mRNA triphosphatase Cet1-like" evidence="10">
    <location>
        <begin position="85"/>
        <end position="286"/>
    </location>
</feature>
<dbReference type="SUPFAM" id="SSF55154">
    <property type="entry name" value="CYTH-like phosphatases"/>
    <property type="match status" value="1"/>
</dbReference>
<dbReference type="Pfam" id="PF02940">
    <property type="entry name" value="mRNA_triPase"/>
    <property type="match status" value="1"/>
</dbReference>
<keyword evidence="12" id="KW-1185">Reference proteome</keyword>
<dbReference type="CDD" id="cd07470">
    <property type="entry name" value="CYTH-like_mRNA_RTPase"/>
    <property type="match status" value="1"/>
</dbReference>
<comment type="subcellular location">
    <subcellularLocation>
        <location evidence="2 8">Nucleus</location>
    </subcellularLocation>
</comment>
<dbReference type="PANTHER" id="PTHR28118">
    <property type="entry name" value="POLYNUCLEOTIDE 5'-TRIPHOSPHATASE-RELATED"/>
    <property type="match status" value="1"/>
</dbReference>
<dbReference type="PANTHER" id="PTHR28118:SF1">
    <property type="entry name" value="POLYNUCLEOTIDE 5'-TRIPHOSPHATASE CTL1-RELATED"/>
    <property type="match status" value="1"/>
</dbReference>
<feature type="compositionally biased region" description="Pro residues" evidence="9">
    <location>
        <begin position="370"/>
        <end position="379"/>
    </location>
</feature>
<dbReference type="GO" id="GO:0031533">
    <property type="term" value="C:mRNA capping enzyme complex"/>
    <property type="evidence" value="ECO:0007669"/>
    <property type="project" value="UniProtKB-UniRule"/>
</dbReference>
<dbReference type="Proteomes" id="UP000780801">
    <property type="component" value="Unassembled WGS sequence"/>
</dbReference>
<feature type="non-terminal residue" evidence="11">
    <location>
        <position position="379"/>
    </location>
</feature>
<dbReference type="EMBL" id="JAABOA010000585">
    <property type="protein sequence ID" value="KAF9583805.1"/>
    <property type="molecule type" value="Genomic_DNA"/>
</dbReference>
<dbReference type="InterPro" id="IPR037009">
    <property type="entry name" value="mRNA_triPase_Cet1_sf"/>
</dbReference>
<feature type="compositionally biased region" description="Low complexity" evidence="9">
    <location>
        <begin position="37"/>
        <end position="64"/>
    </location>
</feature>
<evidence type="ECO:0000256" key="4">
    <source>
        <dbReference type="ARBA" id="ARBA00022664"/>
    </source>
</evidence>
<dbReference type="InterPro" id="IPR040343">
    <property type="entry name" value="Cet1/Ctl1"/>
</dbReference>
<keyword evidence="8" id="KW-0506">mRNA capping</keyword>
<dbReference type="GO" id="GO:0006370">
    <property type="term" value="P:7-methylguanosine mRNA capping"/>
    <property type="evidence" value="ECO:0007669"/>
    <property type="project" value="UniProtKB-UniRule"/>
</dbReference>
<name>A0A9P6G026_9FUNG</name>
<comment type="caution">
    <text evidence="11">The sequence shown here is derived from an EMBL/GenBank/DDBJ whole genome shotgun (WGS) entry which is preliminary data.</text>
</comment>
<comment type="function">
    <text evidence="8">First step of mRNA capping. Converts the 5'-triphosphate end of a nascent mRNA chain into a diphosphate end.</text>
</comment>
<dbReference type="Gene3D" id="3.20.100.10">
    <property type="entry name" value="mRNA triphosphatase Cet1-like"/>
    <property type="match status" value="1"/>
</dbReference>
<evidence type="ECO:0000256" key="3">
    <source>
        <dbReference type="ARBA" id="ARBA00006345"/>
    </source>
</evidence>
<comment type="catalytic activity">
    <reaction evidence="7">
        <text>a 5'-end triphospho-ribonucleoside in mRNA + H2O = a 5'-end diphospho-ribonucleoside in mRNA + phosphate + H(+)</text>
        <dbReference type="Rhea" id="RHEA:67004"/>
        <dbReference type="Rhea" id="RHEA-COMP:17164"/>
        <dbReference type="Rhea" id="RHEA-COMP:17165"/>
        <dbReference type="ChEBI" id="CHEBI:15377"/>
        <dbReference type="ChEBI" id="CHEBI:15378"/>
        <dbReference type="ChEBI" id="CHEBI:43474"/>
        <dbReference type="ChEBI" id="CHEBI:167616"/>
        <dbReference type="ChEBI" id="CHEBI:167618"/>
        <dbReference type="EC" id="3.6.1.74"/>
    </reaction>
    <physiologicalReaction direction="left-to-right" evidence="7">
        <dbReference type="Rhea" id="RHEA:67005"/>
    </physiologicalReaction>
</comment>
<evidence type="ECO:0000256" key="9">
    <source>
        <dbReference type="SAM" id="MobiDB-lite"/>
    </source>
</evidence>
<protein>
    <recommendedName>
        <fullName evidence="8">mRNA-capping enzyme subunit beta</fullName>
        <ecNumber evidence="8">3.6.1.74</ecNumber>
    </recommendedName>
    <alternativeName>
        <fullName evidence="8">mRNA 5'-phosphatase</fullName>
    </alternativeName>
    <alternativeName>
        <fullName evidence="8">mRNA 5'-triphosphate monophosphatase</fullName>
    </alternativeName>
</protein>
<evidence type="ECO:0000256" key="6">
    <source>
        <dbReference type="ARBA" id="ARBA00023242"/>
    </source>
</evidence>
<sequence>MSGNEPTKRPRSEDEEVDTSREQLAHDTPPSKKSRPTEASSSTPSASSSAPQPQATPTLLPPQQRQVSLPIPRKDLGFFGAEVLDDVVRTIGEFLFEHCHYENVEIEAKLGILTDLSTRSRIELPVRNEVVLTPQNRPAWYRFSSDMTLAQHAHFNRVLNERFKRLSVKEAKEHISYAHTKEVDQFYQGGPDGKVRVTRDQSTNKVIENGTVKKERIADLDVYSPRNPFDFRVSVNVEVPKPLPTGTVSHERHKDRVSYRHHNFKIDLTQVKTMNSAKSGPSQQQHNYSRMRPVGGDPSQELTHELEIEFVDAGALVHERKVRLSGGNSNGAPDRFMDVVGSFVNNIRGLLVRGQIPQQQFHGQGHHPAQHPPNPQMGQ</sequence>
<proteinExistence type="inferred from homology"/>
<keyword evidence="4 8" id="KW-0507">mRNA processing</keyword>
<dbReference type="InterPro" id="IPR033469">
    <property type="entry name" value="CYTH-like_dom_sf"/>
</dbReference>